<gene>
    <name evidence="3" type="ORF">CLODIP_2_CD04190</name>
</gene>
<feature type="compositionally biased region" description="Acidic residues" evidence="2">
    <location>
        <begin position="283"/>
        <end position="301"/>
    </location>
</feature>
<dbReference type="Proteomes" id="UP000494165">
    <property type="component" value="Unassembled WGS sequence"/>
</dbReference>
<feature type="compositionally biased region" description="Basic residues" evidence="2">
    <location>
        <begin position="532"/>
        <end position="550"/>
    </location>
</feature>
<feature type="compositionally biased region" description="Polar residues" evidence="2">
    <location>
        <begin position="551"/>
        <end position="569"/>
    </location>
</feature>
<evidence type="ECO:0000313" key="4">
    <source>
        <dbReference type="Proteomes" id="UP000494165"/>
    </source>
</evidence>
<keyword evidence="1" id="KW-0175">Coiled coil</keyword>
<proteinExistence type="predicted"/>
<feature type="compositionally biased region" description="Polar residues" evidence="2">
    <location>
        <begin position="81"/>
        <end position="96"/>
    </location>
</feature>
<name>A0A8S1DYR1_9INSE</name>
<feature type="compositionally biased region" description="Basic and acidic residues" evidence="2">
    <location>
        <begin position="386"/>
        <end position="399"/>
    </location>
</feature>
<feature type="region of interest" description="Disordered" evidence="2">
    <location>
        <begin position="75"/>
        <end position="96"/>
    </location>
</feature>
<feature type="compositionally biased region" description="Polar residues" evidence="2">
    <location>
        <begin position="614"/>
        <end position="630"/>
    </location>
</feature>
<dbReference type="AlphaFoldDB" id="A0A8S1DYR1"/>
<feature type="compositionally biased region" description="Acidic residues" evidence="2">
    <location>
        <begin position="586"/>
        <end position="600"/>
    </location>
</feature>
<keyword evidence="4" id="KW-1185">Reference proteome</keyword>
<sequence>MVEPISRATRTCSRRGQKCRRVRVSGPVLVSCWNRTIKGMDAADLMNVYGIPIPTVTASNSHQPMQSEVERQLKESGAAATHNTMGNVESRPPQNIFQSPAKEEVVLNLKLSLQEREMKLRSAEAQISALSTQVANHARMLAVYEDLHKMDIKLHKANDSLLETKDQRIKDLEKQLATPSALNQKTKGSDKSMLRSLVTLAEKLKQHGLLTIHYQKKLTGWKAGMVFDEENSASDEQAAVEEAASEDCSNNDTLVIDFNKDDDEDPIVPVQIPEIAPEKERDDESELQIELPTDPDVEEDNPVSPERGACVEQGLAASLPKEVSCALPEATKDVDMLEVEAAPKADTGTYVEEKKDGGEFEEATEEAKQSISGQEGGLINLYPENADSKDSDLDDRMETLLDDSEGSEDSRVVGNDSLIFHSRSGSDGFKKSGMQMMMDDLEPEKSTDSVAAGAGHGSETKHEEPKFPVTSEPMETAQVQQTPLAVEEAVDPVKALSPAAAENEEEPVGEAEQSSTVKEQEAVSAGPAKGLAQKKRRKMKKSVFSRKRKSPTSGKPRTQKESMSGNSVSSEDKEPVAEESQVQEAELSEPEPEVEEDKSSEEEPTKNSRKRKSTQGSKQEALSGVRSTLVGTWMYSPGKEDRPLTLIKANLPTKSCHLKIYGTPCKDEVSAIDNDPRAQLKSVRVADVDTEPASQDDLPEIPEKKMVVSSVTKAAKGRKKMSRMAKLKGQLSKTCPYFQPKFQ</sequence>
<feature type="region of interest" description="Disordered" evidence="2">
    <location>
        <begin position="345"/>
        <end position="640"/>
    </location>
</feature>
<comment type="caution">
    <text evidence="3">The sequence shown here is derived from an EMBL/GenBank/DDBJ whole genome shotgun (WGS) entry which is preliminary data.</text>
</comment>
<dbReference type="EMBL" id="CADEPI010000468">
    <property type="protein sequence ID" value="CAB3386294.1"/>
    <property type="molecule type" value="Genomic_DNA"/>
</dbReference>
<evidence type="ECO:0000256" key="2">
    <source>
        <dbReference type="SAM" id="MobiDB-lite"/>
    </source>
</evidence>
<organism evidence="3 4">
    <name type="scientific">Cloeon dipterum</name>
    <dbReference type="NCBI Taxonomy" id="197152"/>
    <lineage>
        <taxon>Eukaryota</taxon>
        <taxon>Metazoa</taxon>
        <taxon>Ecdysozoa</taxon>
        <taxon>Arthropoda</taxon>
        <taxon>Hexapoda</taxon>
        <taxon>Insecta</taxon>
        <taxon>Pterygota</taxon>
        <taxon>Palaeoptera</taxon>
        <taxon>Ephemeroptera</taxon>
        <taxon>Pisciforma</taxon>
        <taxon>Baetidae</taxon>
        <taxon>Cloeon</taxon>
    </lineage>
</organism>
<accession>A0A8S1DYR1</accession>
<evidence type="ECO:0000313" key="3">
    <source>
        <dbReference type="EMBL" id="CAB3386294.1"/>
    </source>
</evidence>
<feature type="coiled-coil region" evidence="1">
    <location>
        <begin position="106"/>
        <end position="140"/>
    </location>
</feature>
<reference evidence="3 4" key="1">
    <citation type="submission" date="2020-04" db="EMBL/GenBank/DDBJ databases">
        <authorList>
            <person name="Alioto T."/>
            <person name="Alioto T."/>
            <person name="Gomez Garrido J."/>
        </authorList>
    </citation>
    <scope>NUCLEOTIDE SEQUENCE [LARGE SCALE GENOMIC DNA]</scope>
</reference>
<protein>
    <submittedName>
        <fullName evidence="3">Uncharacterized protein</fullName>
    </submittedName>
</protein>
<evidence type="ECO:0000256" key="1">
    <source>
        <dbReference type="SAM" id="Coils"/>
    </source>
</evidence>
<feature type="region of interest" description="Disordered" evidence="2">
    <location>
        <begin position="277"/>
        <end position="306"/>
    </location>
</feature>